<keyword evidence="1" id="KW-0732">Signal</keyword>
<proteinExistence type="predicted"/>
<name>A0ABU6GB97_9BACL</name>
<dbReference type="Proteomes" id="UP001338137">
    <property type="component" value="Unassembled WGS sequence"/>
</dbReference>
<comment type="caution">
    <text evidence="2">The sequence shown here is derived from an EMBL/GenBank/DDBJ whole genome shotgun (WGS) entry which is preliminary data.</text>
</comment>
<feature type="chain" id="PRO_5046237098" evidence="1">
    <location>
        <begin position="23"/>
        <end position="58"/>
    </location>
</feature>
<reference evidence="2 3" key="1">
    <citation type="submission" date="2023-03" db="EMBL/GenBank/DDBJ databases">
        <title>Bacillus Genome Sequencing.</title>
        <authorList>
            <person name="Dunlap C."/>
        </authorList>
    </citation>
    <scope>NUCLEOTIDE SEQUENCE [LARGE SCALE GENOMIC DNA]</scope>
    <source>
        <strain evidence="2 3">BD-533</strain>
    </source>
</reference>
<evidence type="ECO:0000313" key="2">
    <source>
        <dbReference type="EMBL" id="MEC0231211.1"/>
    </source>
</evidence>
<feature type="signal peptide" evidence="1">
    <location>
        <begin position="1"/>
        <end position="22"/>
    </location>
</feature>
<gene>
    <name evidence="2" type="ORF">P4I72_29355</name>
</gene>
<keyword evidence="3" id="KW-1185">Reference proteome</keyword>
<accession>A0ABU6GB97</accession>
<protein>
    <submittedName>
        <fullName evidence="2">Uncharacterized protein</fullName>
    </submittedName>
</protein>
<sequence>MTAKIIVAFACLLSLSALGVSATESHIVRPYSPELYDSTAQFEYEFEWLNGKIIANPQ</sequence>
<dbReference type="EMBL" id="JARLKY010000088">
    <property type="protein sequence ID" value="MEC0231211.1"/>
    <property type="molecule type" value="Genomic_DNA"/>
</dbReference>
<evidence type="ECO:0000256" key="1">
    <source>
        <dbReference type="SAM" id="SignalP"/>
    </source>
</evidence>
<organism evidence="2 3">
    <name type="scientific">Paenibacillus alba</name>
    <dbReference type="NCBI Taxonomy" id="1197127"/>
    <lineage>
        <taxon>Bacteria</taxon>
        <taxon>Bacillati</taxon>
        <taxon>Bacillota</taxon>
        <taxon>Bacilli</taxon>
        <taxon>Bacillales</taxon>
        <taxon>Paenibacillaceae</taxon>
        <taxon>Paenibacillus</taxon>
    </lineage>
</organism>
<evidence type="ECO:0000313" key="3">
    <source>
        <dbReference type="Proteomes" id="UP001338137"/>
    </source>
</evidence>
<dbReference type="RefSeq" id="WP_173224160.1">
    <property type="nucleotide sequence ID" value="NZ_JABMKZ010000026.1"/>
</dbReference>